<dbReference type="PANTHER" id="PTHR32046:SF11">
    <property type="entry name" value="IMMUNE-ASSOCIATED NUCLEOTIDE-BINDING PROTEIN 10-LIKE"/>
    <property type="match status" value="1"/>
</dbReference>
<dbReference type="InterPro" id="IPR056073">
    <property type="entry name" value="DUF7656"/>
</dbReference>
<dbReference type="Pfam" id="PF24676">
    <property type="entry name" value="DUF7656"/>
    <property type="match status" value="1"/>
</dbReference>
<dbReference type="Pfam" id="PF24674">
    <property type="entry name" value="MACPF_SNTX"/>
    <property type="match status" value="1"/>
</dbReference>
<dbReference type="Gene3D" id="3.40.50.300">
    <property type="entry name" value="P-loop containing nucleotide triphosphate hydrolases"/>
    <property type="match status" value="1"/>
</dbReference>
<protein>
    <submittedName>
        <fullName evidence="5">Aaa ATPase domain containing protein</fullName>
    </submittedName>
</protein>
<evidence type="ECO:0000259" key="4">
    <source>
        <dbReference type="Pfam" id="PF26633"/>
    </source>
</evidence>
<feature type="region of interest" description="Disordered" evidence="1">
    <location>
        <begin position="608"/>
        <end position="632"/>
    </location>
</feature>
<name>A0A167QF62_9HYPO</name>
<dbReference type="InterPro" id="IPR058519">
    <property type="entry name" value="DUF8206"/>
</dbReference>
<evidence type="ECO:0000313" key="5">
    <source>
        <dbReference type="EMBL" id="OAA57585.1"/>
    </source>
</evidence>
<organism evidence="5 6">
    <name type="scientific">Niveomyces insectorum RCEF 264</name>
    <dbReference type="NCBI Taxonomy" id="1081102"/>
    <lineage>
        <taxon>Eukaryota</taxon>
        <taxon>Fungi</taxon>
        <taxon>Dikarya</taxon>
        <taxon>Ascomycota</taxon>
        <taxon>Pezizomycotina</taxon>
        <taxon>Sordariomycetes</taxon>
        <taxon>Hypocreomycetidae</taxon>
        <taxon>Hypocreales</taxon>
        <taxon>Cordycipitaceae</taxon>
        <taxon>Niveomyces</taxon>
    </lineage>
</organism>
<dbReference type="EMBL" id="AZHD01000014">
    <property type="protein sequence ID" value="OAA57585.1"/>
    <property type="molecule type" value="Genomic_DNA"/>
</dbReference>
<dbReference type="InterPro" id="IPR025662">
    <property type="entry name" value="Sigma_54_int_dom_ATP-bd_1"/>
</dbReference>
<reference evidence="5 6" key="1">
    <citation type="journal article" date="2016" name="Genome Biol. Evol.">
        <title>Divergent and convergent evolution of fungal pathogenicity.</title>
        <authorList>
            <person name="Shang Y."/>
            <person name="Xiao G."/>
            <person name="Zheng P."/>
            <person name="Cen K."/>
            <person name="Zhan S."/>
            <person name="Wang C."/>
        </authorList>
    </citation>
    <scope>NUCLEOTIDE SEQUENCE [LARGE SCALE GENOMIC DNA]</scope>
    <source>
        <strain evidence="5 6">RCEF 264</strain>
    </source>
</reference>
<dbReference type="InterPro" id="IPR027417">
    <property type="entry name" value="P-loop_NTPase"/>
</dbReference>
<evidence type="ECO:0000313" key="6">
    <source>
        <dbReference type="Proteomes" id="UP000076874"/>
    </source>
</evidence>
<comment type="caution">
    <text evidence="5">The sequence shown here is derived from an EMBL/GenBank/DDBJ whole genome shotgun (WGS) entry which is preliminary data.</text>
</comment>
<accession>A0A167QF62</accession>
<dbReference type="OrthoDB" id="8954335at2759"/>
<gene>
    <name evidence="5" type="ORF">SPI_07244</name>
</gene>
<dbReference type="STRING" id="1081102.A0A167QF62"/>
<evidence type="ECO:0000259" key="2">
    <source>
        <dbReference type="Pfam" id="PF24674"/>
    </source>
</evidence>
<evidence type="ECO:0000259" key="3">
    <source>
        <dbReference type="Pfam" id="PF24676"/>
    </source>
</evidence>
<keyword evidence="6" id="KW-1185">Reference proteome</keyword>
<proteinExistence type="predicted"/>
<dbReference type="Proteomes" id="UP000076874">
    <property type="component" value="Unassembled WGS sequence"/>
</dbReference>
<feature type="domain" description="SNTX MACPF/CDC-like" evidence="2">
    <location>
        <begin position="6"/>
        <end position="282"/>
    </location>
</feature>
<dbReference type="SUPFAM" id="SSF52540">
    <property type="entry name" value="P-loop containing nucleoside triphosphate hydrolases"/>
    <property type="match status" value="1"/>
</dbReference>
<dbReference type="PANTHER" id="PTHR32046">
    <property type="entry name" value="G DOMAIN-CONTAINING PROTEIN"/>
    <property type="match status" value="1"/>
</dbReference>
<feature type="compositionally biased region" description="Polar residues" evidence="1">
    <location>
        <begin position="1249"/>
        <end position="1273"/>
    </location>
</feature>
<evidence type="ECO:0000256" key="1">
    <source>
        <dbReference type="SAM" id="MobiDB-lite"/>
    </source>
</evidence>
<sequence>MSSSLVRPAFGHKAVLGTLYDAHTDNFQDMSTFSGDPLADMLDSSRHREMSVALSYDDSYKGRFDLLGVGPELGASILSGLAPAKGPGRCFYETNSTAGHARTSRAYAAIHHRLTTAEDSLKLDNPALRKLVDADRLELSAFTHVVFKIEWGCQTVITVRSNALQQDDDAGNAMTGSKTQAAASTPDQAAFTRSMDEFKKAVDELQYLPDSNFHDLALEDTPLDITAYSEMLDEDGVVMDDLQEAFDFVKLLPSLVQHRAANGGKGEPISYTLLPIRTFMSILQLQDNRQAADGALGADNTLFPVAPKVLGAVLEKFDEVTSLLGKLVDYSCFLANYKPYTPSDLASQVGTAIATTKAEMTELMGTYASLLAQIRTSTSRRDELELQRLANGLDDFCSCCATALESVPDQQARAKFASAAVARGAVYIGHNGLDLDAVVRASAASHTELYVFRFSSTAMAADEATWALHLELLEELLDLEARQRGEVLVVVLDSDAVSRSLEQAQIAHYDKTGRELTQDLYQQRQFEANQSFAWCDPAARETGDDIQRPVKRCMVKMPCPAPTCDGMEVCHWICAQCHSQIEFGYADEFFYCDCGRAKFNRWRFKCNGASHPQSSSSTGRERRGNRGSKASGKTIPSDFVAYNNRGRLLSTLKSLDQADYVNILILGETGVGKSTFINSFVNYISFASLDEAKRAEELNWVIPCAFSIQTIDRSQPNGAIQERKIHVGNDRDDEQDGTGGASATQQTAVYPVNTGSRTIRLIDTPGIGDTRGLAYDKKNMADILRTLSGYEQLHGILILLKSNNARLTVTFNFCMQELLTHLHRSTSRNMAFGFTNTRISNYSPGDTFGPLSSLLAKHKDVGLALENQNTYCFDSESFRFLAAFKSGVVMDNEEDFRRSWEHSRGEAVRLVDFFASRTPHLVKSTMSLNGTRQLIAELTKPMADISQTISTNIAVCHDRMNELRDTKLSGDKLRQRLQVPKVHLRTVPLRLPRTVCRNEACVEWRDDGTGVLVRVYKKPCHDPCYLDNVEVDRVNCPELLGCAAFHHHKRSTNICQQTACGHSWQEHLHIYFELEEYTALVTDTEAQRLFEQNESDILVKQTAIHDLEQLVDEYKLEHTEIQEAAARFGVFLKHHSITPFNDATLEYLDMLIQEEEQKARVSRDEAKVKRLREDKVAHIELVATLEKSMTGNGNGNNTMLDEAGVEGVVRTLYSLTHFGEMLHDVKNGVTAAHQATYRERPVKVKGRNYPSQMTSLQKSATSARQESRTQTGPRGSGAGYRNQEGGRGIWGVSRTLMSKFVPGMASEPRGGRKTP</sequence>
<feature type="region of interest" description="Disordered" evidence="1">
    <location>
        <begin position="1247"/>
        <end position="1287"/>
    </location>
</feature>
<feature type="domain" description="DUF8206" evidence="4">
    <location>
        <begin position="989"/>
        <end position="1073"/>
    </location>
</feature>
<dbReference type="PROSITE" id="PS00675">
    <property type="entry name" value="SIGMA54_INTERACT_1"/>
    <property type="match status" value="1"/>
</dbReference>
<dbReference type="Pfam" id="PF26633">
    <property type="entry name" value="DUF8206"/>
    <property type="match status" value="1"/>
</dbReference>
<feature type="region of interest" description="Disordered" evidence="1">
    <location>
        <begin position="726"/>
        <end position="746"/>
    </location>
</feature>
<dbReference type="InterPro" id="IPR056072">
    <property type="entry name" value="SNTX_MACPF/CDC-like_dom"/>
</dbReference>
<feature type="domain" description="DUF7656" evidence="3">
    <location>
        <begin position="420"/>
        <end position="525"/>
    </location>
</feature>